<evidence type="ECO:0008006" key="3">
    <source>
        <dbReference type="Google" id="ProtNLM"/>
    </source>
</evidence>
<comment type="caution">
    <text evidence="2">The sequence shown here is derived from an EMBL/GenBank/DDBJ whole genome shotgun (WGS) entry which is preliminary data.</text>
</comment>
<protein>
    <recommendedName>
        <fullName evidence="3">DUF3811 domain-containing protein</fullName>
    </recommendedName>
</protein>
<dbReference type="EMBL" id="RSKH01000025">
    <property type="protein sequence ID" value="MII81879.1"/>
    <property type="molecule type" value="Genomic_DNA"/>
</dbReference>
<gene>
    <name evidence="2" type="ORF">AIF45_23100</name>
</gene>
<feature type="compositionally biased region" description="Polar residues" evidence="1">
    <location>
        <begin position="77"/>
        <end position="91"/>
    </location>
</feature>
<feature type="region of interest" description="Disordered" evidence="1">
    <location>
        <begin position="56"/>
        <end position="91"/>
    </location>
</feature>
<accession>A0A6C8YGM7</accession>
<dbReference type="AlphaFoldDB" id="A0A6C8YGM7"/>
<evidence type="ECO:0000256" key="1">
    <source>
        <dbReference type="SAM" id="MobiDB-lite"/>
    </source>
</evidence>
<proteinExistence type="predicted"/>
<reference evidence="2" key="1">
    <citation type="submission" date="2018-08" db="EMBL/GenBank/DDBJ databases">
        <authorList>
            <consortium name="GenomeTrakr network: Whole genome sequencing for foodborne pathogen traceback"/>
        </authorList>
    </citation>
    <scope>NUCLEOTIDE SEQUENCE [LARGE SCALE GENOMIC DNA]</scope>
    <source>
        <strain evidence="2">FDA00003943</strain>
    </source>
</reference>
<sequence>MGQPKKLSLLSEYERFVLTSLYRQAAEENGHPPDAPERKRIRDEYIASLGKDIPQTCPYRKHKKPGSDDRTFHWQPCGQSAGQESNYPGGE</sequence>
<organism evidence="2">
    <name type="scientific">Salmonella enterica subsp. salamae</name>
    <dbReference type="NCBI Taxonomy" id="59202"/>
    <lineage>
        <taxon>Bacteria</taxon>
        <taxon>Pseudomonadati</taxon>
        <taxon>Pseudomonadota</taxon>
        <taxon>Gammaproteobacteria</taxon>
        <taxon>Enterobacterales</taxon>
        <taxon>Enterobacteriaceae</taxon>
        <taxon>Salmonella</taxon>
    </lineage>
</organism>
<dbReference type="Proteomes" id="UP000885342">
    <property type="component" value="Unassembled WGS sequence"/>
</dbReference>
<name>A0A6C8YGM7_SALER</name>
<evidence type="ECO:0000313" key="2">
    <source>
        <dbReference type="EMBL" id="MII81879.1"/>
    </source>
</evidence>